<dbReference type="RefSeq" id="WP_194117400.1">
    <property type="nucleotide sequence ID" value="NZ_JADFUA010000014.1"/>
</dbReference>
<keyword evidence="2" id="KW-1185">Reference proteome</keyword>
<evidence type="ECO:0000313" key="1">
    <source>
        <dbReference type="EMBL" id="MBE9610855.1"/>
    </source>
</evidence>
<reference evidence="1 2" key="1">
    <citation type="submission" date="2020-10" db="EMBL/GenBank/DDBJ databases">
        <title>The genome sequence of Chitinilyticum litopenaei 4Y14.</title>
        <authorList>
            <person name="Liu Y."/>
        </authorList>
    </citation>
    <scope>NUCLEOTIDE SEQUENCE [LARGE SCALE GENOMIC DNA]</scope>
    <source>
        <strain evidence="1 2">4Y14</strain>
    </source>
</reference>
<comment type="caution">
    <text evidence="1">The sequence shown here is derived from an EMBL/GenBank/DDBJ whole genome shotgun (WGS) entry which is preliminary data.</text>
</comment>
<dbReference type="AlphaFoldDB" id="A0A8J7FK18"/>
<evidence type="ECO:0000313" key="2">
    <source>
        <dbReference type="Proteomes" id="UP000604481"/>
    </source>
</evidence>
<protein>
    <submittedName>
        <fullName evidence="1">Uncharacterized protein</fullName>
    </submittedName>
</protein>
<organism evidence="1 2">
    <name type="scientific">Chitinilyticum piscinae</name>
    <dbReference type="NCBI Taxonomy" id="2866724"/>
    <lineage>
        <taxon>Bacteria</taxon>
        <taxon>Pseudomonadati</taxon>
        <taxon>Pseudomonadota</taxon>
        <taxon>Betaproteobacteria</taxon>
        <taxon>Neisseriales</taxon>
        <taxon>Chitinibacteraceae</taxon>
        <taxon>Chitinilyticum</taxon>
    </lineage>
</organism>
<dbReference type="EMBL" id="JADFUA010000014">
    <property type="protein sequence ID" value="MBE9610855.1"/>
    <property type="molecule type" value="Genomic_DNA"/>
</dbReference>
<name>A0A8J7FK18_9NEIS</name>
<gene>
    <name evidence="1" type="ORF">INR99_16065</name>
</gene>
<accession>A0A8J7FK18</accession>
<dbReference type="Proteomes" id="UP000604481">
    <property type="component" value="Unassembled WGS sequence"/>
</dbReference>
<sequence length="101" mass="11284">MSRISFIYSSGDFDINELVAWVKGSGRTYVIIGGDNTTFDTHSKPGSLDYWLRSKSSSKDVRQSCAELIAKIVDTGLFVEAQDICPETERLCNSLRLVNKM</sequence>
<proteinExistence type="predicted"/>